<accession>A0AAW1NSZ1</accession>
<dbReference type="PANTHER" id="PTHR14614">
    <property type="entry name" value="HEPATOCELLULAR CARCINOMA-ASSOCIATED ANTIGEN"/>
    <property type="match status" value="1"/>
</dbReference>
<dbReference type="Proteomes" id="UP001465755">
    <property type="component" value="Unassembled WGS sequence"/>
</dbReference>
<dbReference type="SUPFAM" id="SSF53335">
    <property type="entry name" value="S-adenosyl-L-methionine-dependent methyltransferases"/>
    <property type="match status" value="1"/>
</dbReference>
<dbReference type="Gene3D" id="3.40.50.150">
    <property type="entry name" value="Vaccinia Virus protein VP39"/>
    <property type="match status" value="1"/>
</dbReference>
<gene>
    <name evidence="1" type="ORF">WJX73_007751</name>
</gene>
<protein>
    <recommendedName>
        <fullName evidence="3">Methyltransferase small domain-containing protein</fullName>
    </recommendedName>
</protein>
<dbReference type="Pfam" id="PF10294">
    <property type="entry name" value="Methyltransf_16"/>
    <property type="match status" value="1"/>
</dbReference>
<sequence length="124" mass="13888">MSFLKSWTWKREHRSDRARFHEPFVYTLHERQPNARQLSISQAPFDAEGFASTVWDSSIVMAKYFERWPDLVCGKRCLDLSAGCGLVGTVMALLGAEVTATDLQPNLALLKQNAAQNGANSFPL</sequence>
<dbReference type="InterPro" id="IPR019410">
    <property type="entry name" value="Methyltransf_16"/>
</dbReference>
<evidence type="ECO:0000313" key="1">
    <source>
        <dbReference type="EMBL" id="KAK9791358.1"/>
    </source>
</evidence>
<comment type="caution">
    <text evidence="1">The sequence shown here is derived from an EMBL/GenBank/DDBJ whole genome shotgun (WGS) entry which is preliminary data.</text>
</comment>
<keyword evidence="2" id="KW-1185">Reference proteome</keyword>
<dbReference type="AlphaFoldDB" id="A0AAW1NSZ1"/>
<organism evidence="1 2">
    <name type="scientific">Symbiochloris irregularis</name>
    <dbReference type="NCBI Taxonomy" id="706552"/>
    <lineage>
        <taxon>Eukaryota</taxon>
        <taxon>Viridiplantae</taxon>
        <taxon>Chlorophyta</taxon>
        <taxon>core chlorophytes</taxon>
        <taxon>Trebouxiophyceae</taxon>
        <taxon>Trebouxiales</taxon>
        <taxon>Trebouxiaceae</taxon>
        <taxon>Symbiochloris</taxon>
    </lineage>
</organism>
<reference evidence="1 2" key="1">
    <citation type="journal article" date="2024" name="Nat. Commun.">
        <title>Phylogenomics reveals the evolutionary origins of lichenization in chlorophyte algae.</title>
        <authorList>
            <person name="Puginier C."/>
            <person name="Libourel C."/>
            <person name="Otte J."/>
            <person name="Skaloud P."/>
            <person name="Haon M."/>
            <person name="Grisel S."/>
            <person name="Petersen M."/>
            <person name="Berrin J.G."/>
            <person name="Delaux P.M."/>
            <person name="Dal Grande F."/>
            <person name="Keller J."/>
        </authorList>
    </citation>
    <scope>NUCLEOTIDE SEQUENCE [LARGE SCALE GENOMIC DNA]</scope>
    <source>
        <strain evidence="1 2">SAG 2036</strain>
    </source>
</reference>
<proteinExistence type="predicted"/>
<dbReference type="EMBL" id="JALJOQ010000179">
    <property type="protein sequence ID" value="KAK9791358.1"/>
    <property type="molecule type" value="Genomic_DNA"/>
</dbReference>
<dbReference type="PANTHER" id="PTHR14614:SF154">
    <property type="entry name" value="PROTEIN N-LYSINE METHYLTRANSFERASE METTL21A"/>
    <property type="match status" value="1"/>
</dbReference>
<evidence type="ECO:0008006" key="3">
    <source>
        <dbReference type="Google" id="ProtNLM"/>
    </source>
</evidence>
<name>A0AAW1NSZ1_9CHLO</name>
<dbReference type="InterPro" id="IPR029063">
    <property type="entry name" value="SAM-dependent_MTases_sf"/>
</dbReference>
<evidence type="ECO:0000313" key="2">
    <source>
        <dbReference type="Proteomes" id="UP001465755"/>
    </source>
</evidence>